<reference evidence="3 4" key="1">
    <citation type="journal article" date="2009" name="Stand. Genomic Sci.">
        <title>Complete genome sequence of Catenulispora acidiphila type strain (ID 139908).</title>
        <authorList>
            <person name="Copeland A."/>
            <person name="Lapidus A."/>
            <person name="Glavina Del Rio T."/>
            <person name="Nolan M."/>
            <person name="Lucas S."/>
            <person name="Chen F."/>
            <person name="Tice H."/>
            <person name="Cheng J.F."/>
            <person name="Bruce D."/>
            <person name="Goodwin L."/>
            <person name="Pitluck S."/>
            <person name="Mikhailova N."/>
            <person name="Pati A."/>
            <person name="Ivanova N."/>
            <person name="Mavromatis K."/>
            <person name="Chen A."/>
            <person name="Palaniappan K."/>
            <person name="Chain P."/>
            <person name="Land M."/>
            <person name="Hauser L."/>
            <person name="Chang Y.J."/>
            <person name="Jeffries C.D."/>
            <person name="Chertkov O."/>
            <person name="Brettin T."/>
            <person name="Detter J.C."/>
            <person name="Han C."/>
            <person name="Ali Z."/>
            <person name="Tindall B.J."/>
            <person name="Goker M."/>
            <person name="Bristow J."/>
            <person name="Eisen J.A."/>
            <person name="Markowitz V."/>
            <person name="Hugenholtz P."/>
            <person name="Kyrpides N.C."/>
            <person name="Klenk H.P."/>
        </authorList>
    </citation>
    <scope>NUCLEOTIDE SEQUENCE [LARGE SCALE GENOMIC DNA]</scope>
    <source>
        <strain evidence="4">DSM 44928 / JCM 14897 / NBRC 102108 / NRRL B-24433 / ID139908</strain>
    </source>
</reference>
<protein>
    <recommendedName>
        <fullName evidence="5">Dynamin family protein</fullName>
    </recommendedName>
</protein>
<dbReference type="EMBL" id="CP001700">
    <property type="protein sequence ID" value="ACU75420.1"/>
    <property type="molecule type" value="Genomic_DNA"/>
</dbReference>
<dbReference type="STRING" id="479433.Caci_6574"/>
<proteinExistence type="predicted"/>
<evidence type="ECO:0000313" key="4">
    <source>
        <dbReference type="Proteomes" id="UP000000851"/>
    </source>
</evidence>
<dbReference type="HOGENOM" id="CLU_017620_0_0_11"/>
<dbReference type="KEGG" id="cai:Caci_6574"/>
<feature type="region of interest" description="Disordered" evidence="2">
    <location>
        <begin position="619"/>
        <end position="652"/>
    </location>
</feature>
<evidence type="ECO:0000256" key="2">
    <source>
        <dbReference type="SAM" id="MobiDB-lite"/>
    </source>
</evidence>
<dbReference type="SUPFAM" id="SSF52540">
    <property type="entry name" value="P-loop containing nucleoside triphosphate hydrolases"/>
    <property type="match status" value="1"/>
</dbReference>
<dbReference type="eggNOG" id="COG0699">
    <property type="taxonomic scope" value="Bacteria"/>
</dbReference>
<feature type="compositionally biased region" description="Polar residues" evidence="2">
    <location>
        <begin position="13"/>
        <end position="24"/>
    </location>
</feature>
<keyword evidence="1" id="KW-0175">Coiled coil</keyword>
<organism evidence="3 4">
    <name type="scientific">Catenulispora acidiphila (strain DSM 44928 / JCM 14897 / NBRC 102108 / NRRL B-24433 / ID139908)</name>
    <dbReference type="NCBI Taxonomy" id="479433"/>
    <lineage>
        <taxon>Bacteria</taxon>
        <taxon>Bacillati</taxon>
        <taxon>Actinomycetota</taxon>
        <taxon>Actinomycetes</taxon>
        <taxon>Catenulisporales</taxon>
        <taxon>Catenulisporaceae</taxon>
        <taxon>Catenulispora</taxon>
    </lineage>
</organism>
<evidence type="ECO:0000256" key="1">
    <source>
        <dbReference type="SAM" id="Coils"/>
    </source>
</evidence>
<keyword evidence="4" id="KW-1185">Reference proteome</keyword>
<dbReference type="InParanoid" id="C7PYD0"/>
<evidence type="ECO:0008006" key="5">
    <source>
        <dbReference type="Google" id="ProtNLM"/>
    </source>
</evidence>
<feature type="region of interest" description="Disordered" evidence="2">
    <location>
        <begin position="1"/>
        <end position="36"/>
    </location>
</feature>
<accession>C7PYD0</accession>
<feature type="coiled-coil region" evidence="1">
    <location>
        <begin position="483"/>
        <end position="518"/>
    </location>
</feature>
<dbReference type="Proteomes" id="UP000000851">
    <property type="component" value="Chromosome"/>
</dbReference>
<sequence>MTTPQAREAQTKVPKQTAPQTTEPTRPAADNHAAARTAARTEARIAAVLAARRAGLPHLADAVDRWRHIADSLAQLDAALTALSEQPAVPEPAKLILSALADTGPVRAEIAALRADLRNLHARLGRQTLNIGICGRARMGKSTFLQSASGLGEEQVPTGSGLPVTAVRSRLYHSATATGARVERLSPDRFVTEVVRPYYLALGHPQPPATLDAFAADDSIERLDPQRVPDGTSLLDDLLKMRRSLPRYREELAGDVIDVELDTLRRYVAYPTREELAAERDSGAVLDRHYLAVGDVQIRCAFPRADVAGIGLIDLPGLGELAPEAEAHHLGGLEHEVDAALIIVRPTDVSAFWDDSAKRAKQLIERACGDLLDPRDFAFIVINDDGARPDLYAALRDSILDRVNGGVDGRNYTVLTVDAKDPAAVGAQVLDPLLDHLAAHAGRMDAALRRGHRDRAEQLAARIRGHLGEIGEALRRVPLANSARLLESQSETLHRQLAAALKEVVDEYERRAREKDQDYQAKVEVAYLEVEAWRARGFGVGEDAWRANALAEGKVRGNVGGFVIDELNRIRVEMGAGFRRLDAYFADRVAELRGDVAAALEVQLGGLWKRTISGTGHGSSVEALAGQPDGESAGTPAESSAEPATGSSAEPTGDEALRMLAERLHDAADPCRILARAVEDLLDLTLDYNSHVYPWIAQHLRKLNQEYTDDAGVRRTRFVVELTESGTERLYQEIFKFTGEASYATRNALLDGDTRPAQVLAAAAEYFADAFLRSGGVRAEFGALSRSYQDELWPGLFAELQPQNANLTRVRLLARTLAELTEGARL</sequence>
<feature type="compositionally biased region" description="Low complexity" evidence="2">
    <location>
        <begin position="25"/>
        <end position="36"/>
    </location>
</feature>
<evidence type="ECO:0000313" key="3">
    <source>
        <dbReference type="EMBL" id="ACU75420.1"/>
    </source>
</evidence>
<dbReference type="AlphaFoldDB" id="C7PYD0"/>
<name>C7PYD0_CATAD</name>
<gene>
    <name evidence="3" type="ordered locus">Caci_6574</name>
</gene>
<dbReference type="InterPro" id="IPR027417">
    <property type="entry name" value="P-loop_NTPase"/>
</dbReference>